<proteinExistence type="predicted"/>
<dbReference type="InterPro" id="IPR001466">
    <property type="entry name" value="Beta-lactam-related"/>
</dbReference>
<dbReference type="GO" id="GO:0004177">
    <property type="term" value="F:aminopeptidase activity"/>
    <property type="evidence" value="ECO:0007669"/>
    <property type="project" value="UniProtKB-KW"/>
</dbReference>
<accession>A0A841LRU5</accession>
<keyword evidence="1 4" id="KW-0645">Protease</keyword>
<keyword evidence="4" id="KW-0378">Hydrolase</keyword>
<dbReference type="Proteomes" id="UP000555393">
    <property type="component" value="Unassembled WGS sequence"/>
</dbReference>
<dbReference type="AlphaFoldDB" id="A0A841LRU5"/>
<keyword evidence="5" id="KW-1185">Reference proteome</keyword>
<evidence type="ECO:0000256" key="1">
    <source>
        <dbReference type="ARBA" id="ARBA00022438"/>
    </source>
</evidence>
<gene>
    <name evidence="4" type="ORF">FHS77_000474</name>
</gene>
<feature type="domain" description="Beta-lactamase-related" evidence="2">
    <location>
        <begin position="27"/>
        <end position="343"/>
    </location>
</feature>
<dbReference type="NCBIfam" id="NF009622">
    <property type="entry name" value="PRK13128.1"/>
    <property type="match status" value="1"/>
</dbReference>
<dbReference type="SUPFAM" id="SSF50886">
    <property type="entry name" value="D-aminopeptidase, middle and C-terminal domains"/>
    <property type="match status" value="2"/>
</dbReference>
<dbReference type="Pfam" id="PF00144">
    <property type="entry name" value="Beta-lactamase"/>
    <property type="match status" value="1"/>
</dbReference>
<evidence type="ECO:0000259" key="3">
    <source>
        <dbReference type="Pfam" id="PF07930"/>
    </source>
</evidence>
<dbReference type="Gene3D" id="3.40.710.10">
    <property type="entry name" value="DD-peptidase/beta-lactamase superfamily"/>
    <property type="match status" value="1"/>
</dbReference>
<protein>
    <submittedName>
        <fullName evidence="4">D-aminopeptidase</fullName>
        <ecNumber evidence="4">3.4.11.19</ecNumber>
    </submittedName>
</protein>
<dbReference type="Pfam" id="PF07930">
    <property type="entry name" value="DAP_B"/>
    <property type="match status" value="1"/>
</dbReference>
<comment type="caution">
    <text evidence="4">The sequence shown here is derived from an EMBL/GenBank/DDBJ whole genome shotgun (WGS) entry which is preliminary data.</text>
</comment>
<dbReference type="PANTHER" id="PTHR46825">
    <property type="entry name" value="D-ALANYL-D-ALANINE-CARBOXYPEPTIDASE/ENDOPEPTIDASE AMPH"/>
    <property type="match status" value="1"/>
</dbReference>
<reference evidence="4 5" key="1">
    <citation type="submission" date="2020-08" db="EMBL/GenBank/DDBJ databases">
        <title>Genomic Encyclopedia of Type Strains, Phase IV (KMG-IV): sequencing the most valuable type-strain genomes for metagenomic binning, comparative biology and taxonomic classification.</title>
        <authorList>
            <person name="Goeker M."/>
        </authorList>
    </citation>
    <scope>NUCLEOTIDE SEQUENCE [LARGE SCALE GENOMIC DNA]</scope>
    <source>
        <strain evidence="4 5">DSM 22336</strain>
    </source>
</reference>
<dbReference type="PROSITE" id="PS00146">
    <property type="entry name" value="BETA_LACTAMASE_A"/>
    <property type="match status" value="1"/>
</dbReference>
<sequence>MSDEPEEVNIMSRHQSPALKHLVEIEKYVNSLPDLYKGPGGAVAVIQDGEVVLKQCWGYADLASRREIKPDTRFAICSVTKQFTCATLLDAIGEPEVLDAAFAKFFHDFKDELPTVRELCNNQSGLRDYWALTVLCGADPEGEFLPDDARKLLKRMQHVQFLHGTEYSYNNGNFRIVDELIEQHTGRSLIDLMRERIFEPAKMPSAELRPNTGTFTDCVGYVGDIVTGFKPANNRIHWSGDAGMVASLEDMIAWEVFIDKTRDDENGIYRRLSRPQSFADGSASPYTMGLKYADAGQYRLSGHGGALNGWRCQRFHSQDARLSAIILFNHESSAYGACLDLMRVALGEVKAANDTAPVDVDAAWYGDYLDERTGLSITLSKASEGQMKCRLGTSAEIVRVVSDTEATNGLTSLKRDGDIVHLRRDAEKLVLSCQKLVKAETPNICGRYYCGELDAAVVVEKVGTAFYAGFEGFLGKSNMQPVYYAGGDVWLLPCQRSMDAPAPGDWTLVFQRDTQGNIAGIRVGCWLAHNLNYRKI</sequence>
<dbReference type="InterPro" id="IPR012338">
    <property type="entry name" value="Beta-lactam/transpept-like"/>
</dbReference>
<evidence type="ECO:0000259" key="2">
    <source>
        <dbReference type="Pfam" id="PF00144"/>
    </source>
</evidence>
<evidence type="ECO:0000313" key="5">
    <source>
        <dbReference type="Proteomes" id="UP000555393"/>
    </source>
</evidence>
<dbReference type="InterPro" id="IPR012856">
    <property type="entry name" value="DAP_B_dom"/>
</dbReference>
<dbReference type="InterPro" id="IPR050491">
    <property type="entry name" value="AmpC-like"/>
</dbReference>
<name>A0A841LRU5_9HYPH</name>
<feature type="domain" description="D-aminopeptidase" evidence="3">
    <location>
        <begin position="359"/>
        <end position="533"/>
    </location>
</feature>
<dbReference type="Gene3D" id="2.40.128.50">
    <property type="match status" value="2"/>
</dbReference>
<dbReference type="SUPFAM" id="SSF56601">
    <property type="entry name" value="beta-lactamase/transpeptidase-like"/>
    <property type="match status" value="1"/>
</dbReference>
<dbReference type="EMBL" id="JACIIU010000001">
    <property type="protein sequence ID" value="MBB6259966.1"/>
    <property type="molecule type" value="Genomic_DNA"/>
</dbReference>
<organism evidence="4 5">
    <name type="scientific">Paenochrobactrum gallinarii</name>
    <dbReference type="NCBI Taxonomy" id="643673"/>
    <lineage>
        <taxon>Bacteria</taxon>
        <taxon>Pseudomonadati</taxon>
        <taxon>Pseudomonadota</taxon>
        <taxon>Alphaproteobacteria</taxon>
        <taxon>Hyphomicrobiales</taxon>
        <taxon>Brucellaceae</taxon>
        <taxon>Paenochrobactrum</taxon>
    </lineage>
</organism>
<dbReference type="InterPro" id="IPR027279">
    <property type="entry name" value="D_amino_pept/lipop_sf"/>
</dbReference>
<keyword evidence="1 4" id="KW-0031">Aminopeptidase</keyword>
<dbReference type="InterPro" id="IPR023650">
    <property type="entry name" value="Beta-lactam_class-A_AS"/>
</dbReference>
<dbReference type="EC" id="3.4.11.19" evidence="4"/>
<evidence type="ECO:0000313" key="4">
    <source>
        <dbReference type="EMBL" id="MBB6259966.1"/>
    </source>
</evidence>
<dbReference type="PANTHER" id="PTHR46825:SF9">
    <property type="entry name" value="BETA-LACTAMASE-RELATED DOMAIN-CONTAINING PROTEIN"/>
    <property type="match status" value="1"/>
</dbReference>